<keyword evidence="1" id="KW-0732">Signal</keyword>
<protein>
    <submittedName>
        <fullName evidence="2">DUF4252 domain-containing protein</fullName>
    </submittedName>
</protein>
<dbReference type="PROSITE" id="PS51257">
    <property type="entry name" value="PROKAR_LIPOPROTEIN"/>
    <property type="match status" value="1"/>
</dbReference>
<accession>A0A9X1JLS0</accession>
<keyword evidence="3" id="KW-1185">Reference proteome</keyword>
<feature type="signal peptide" evidence="1">
    <location>
        <begin position="1"/>
        <end position="22"/>
    </location>
</feature>
<reference evidence="2" key="1">
    <citation type="submission" date="2021-04" db="EMBL/GenBank/DDBJ databases">
        <authorList>
            <person name="Pira H."/>
            <person name="Risdian C."/>
            <person name="Wink J."/>
        </authorList>
    </citation>
    <scope>NUCLEOTIDE SEQUENCE</scope>
    <source>
        <strain evidence="2">WHY3</strain>
    </source>
</reference>
<sequence length="180" mass="20101">MLQSIKKSIVVLFLVAAFTSCNQGPTLQTYYVNNQEKNGFISIDAPTSLLNVESVDMTDEQREAYESVDKLNILAFKLSEDNTEEYKLELKKVKGILNDVKYEELMRGSTKEGKFVVKFLGESETSIDELIVFGSSSDKGFAIVRVLGDNMNAGELMKLSDIIESSNVDEGQLGLLKEFF</sequence>
<dbReference type="RefSeq" id="WP_218544199.1">
    <property type="nucleotide sequence ID" value="NZ_JAGSPD010000001.1"/>
</dbReference>
<evidence type="ECO:0000256" key="1">
    <source>
        <dbReference type="SAM" id="SignalP"/>
    </source>
</evidence>
<dbReference type="EMBL" id="JAGSPD010000001">
    <property type="protein sequence ID" value="MBV7267640.1"/>
    <property type="molecule type" value="Genomic_DNA"/>
</dbReference>
<dbReference type="AlphaFoldDB" id="A0A9X1JLS0"/>
<organism evidence="2 3">
    <name type="scientific">Winogradskyella luteola</name>
    <dbReference type="NCBI Taxonomy" id="2828330"/>
    <lineage>
        <taxon>Bacteria</taxon>
        <taxon>Pseudomonadati</taxon>
        <taxon>Bacteroidota</taxon>
        <taxon>Flavobacteriia</taxon>
        <taxon>Flavobacteriales</taxon>
        <taxon>Flavobacteriaceae</taxon>
        <taxon>Winogradskyella</taxon>
    </lineage>
</organism>
<proteinExistence type="predicted"/>
<gene>
    <name evidence="2" type="ORF">KCG49_00370</name>
</gene>
<comment type="caution">
    <text evidence="2">The sequence shown here is derived from an EMBL/GenBank/DDBJ whole genome shotgun (WGS) entry which is preliminary data.</text>
</comment>
<dbReference type="InterPro" id="IPR025348">
    <property type="entry name" value="DUF4252"/>
</dbReference>
<name>A0A9X1JLS0_9FLAO</name>
<evidence type="ECO:0000313" key="2">
    <source>
        <dbReference type="EMBL" id="MBV7267640.1"/>
    </source>
</evidence>
<feature type="chain" id="PRO_5040782345" evidence="1">
    <location>
        <begin position="23"/>
        <end position="180"/>
    </location>
</feature>
<dbReference type="Proteomes" id="UP001138894">
    <property type="component" value="Unassembled WGS sequence"/>
</dbReference>
<dbReference type="Pfam" id="PF14060">
    <property type="entry name" value="DUF4252"/>
    <property type="match status" value="1"/>
</dbReference>
<evidence type="ECO:0000313" key="3">
    <source>
        <dbReference type="Proteomes" id="UP001138894"/>
    </source>
</evidence>